<evidence type="ECO:0000259" key="7">
    <source>
        <dbReference type="Pfam" id="PF01895"/>
    </source>
</evidence>
<dbReference type="InterPro" id="IPR038078">
    <property type="entry name" value="PhoU-like_sf"/>
</dbReference>
<feature type="transmembrane region" description="Helical" evidence="6">
    <location>
        <begin position="290"/>
        <end position="311"/>
    </location>
</feature>
<keyword evidence="4 6" id="KW-1133">Transmembrane helix</keyword>
<comment type="caution">
    <text evidence="8">The sequence shown here is derived from an EMBL/GenBank/DDBJ whole genome shotgun (WGS) entry which is preliminary data.</text>
</comment>
<dbReference type="InterPro" id="IPR003841">
    <property type="entry name" value="Na/Pi_transpt"/>
</dbReference>
<sequence>MDIISCVHLIGGLAFFLFGMSLMGDYLKKLAGGKLEVFLGKLTSTPIKGILLGTFVTAVIQSSSATTVMVVGFVNSGMMQLSQAIGIIMGANIGTTATGWILSLSGIQGTSMLARLLSPTTFIPIIALIGVILYMFSKKQVQKNAGMIMLGFSVLMFGMQTMSEAVEPLKENEEFTNMLVMFSNPLIGILVGTLFTAVIQSSSASVGILQALSMTCGITYSTAIPLILGMNIGACVPVLLSSIGANKDGKRTAWVYLYYNVLGTVLFLAVYYLADYFIGFSFTSHFSNTVGIAVANTIFKVFSTVALLPFIKVLEKLVYLTIRDNPSEKTTKRSENLLDERFIEYPPLAIEQSRKTLSNMAELAKDNIFAAIGLIEDFDPKIAEEIRKNENTIDHYEDSLGTYLVQLSAKELSPAETNEVSKLLHSISDFERIGDHALNICKLAEEIQEKSLVFSTKAQKELRVISNAVREVLSLAVEAFEKDDVTIAAHVEPLEQVVDLLKDELRMRHINRLQNGRCTLELGFVFNDLVANFERIADHCSNVGICVIQLSNASFETHDYLRTLKETKEAHYVDEYHAYKKKYYAPLLEM</sequence>
<keyword evidence="9" id="KW-1185">Reference proteome</keyword>
<feature type="domain" description="PhoU" evidence="7">
    <location>
        <begin position="357"/>
        <end position="443"/>
    </location>
</feature>
<keyword evidence="3 6" id="KW-0812">Transmembrane</keyword>
<dbReference type="PANTHER" id="PTHR10010">
    <property type="entry name" value="SOLUTE CARRIER FAMILY 34 SODIUM PHOSPHATE , MEMBER 2-RELATED"/>
    <property type="match status" value="1"/>
</dbReference>
<gene>
    <name evidence="8" type="ORF">IAG03_01380</name>
</gene>
<protein>
    <submittedName>
        <fullName evidence="8">Na/Pi cotransporter family protein</fullName>
    </submittedName>
</protein>
<feature type="transmembrane region" description="Helical" evidence="6">
    <location>
        <begin position="7"/>
        <end position="27"/>
    </location>
</feature>
<feature type="domain" description="PhoU" evidence="7">
    <location>
        <begin position="465"/>
        <end position="544"/>
    </location>
</feature>
<dbReference type="SUPFAM" id="SSF109755">
    <property type="entry name" value="PhoU-like"/>
    <property type="match status" value="1"/>
</dbReference>
<dbReference type="Proteomes" id="UP000651482">
    <property type="component" value="Unassembled WGS sequence"/>
</dbReference>
<dbReference type="GO" id="GO:0044341">
    <property type="term" value="P:sodium-dependent phosphate transport"/>
    <property type="evidence" value="ECO:0007669"/>
    <property type="project" value="InterPro"/>
</dbReference>
<dbReference type="InterPro" id="IPR026022">
    <property type="entry name" value="PhoU_dom"/>
</dbReference>
<feature type="transmembrane region" description="Helical" evidence="6">
    <location>
        <begin position="257"/>
        <end position="278"/>
    </location>
</feature>
<dbReference type="RefSeq" id="WP_249317882.1">
    <property type="nucleotide sequence ID" value="NZ_JACRSN010000001.1"/>
</dbReference>
<evidence type="ECO:0000256" key="2">
    <source>
        <dbReference type="ARBA" id="ARBA00022475"/>
    </source>
</evidence>
<name>A0A926D6L8_9FIRM</name>
<feature type="transmembrane region" description="Helical" evidence="6">
    <location>
        <begin position="84"/>
        <end position="104"/>
    </location>
</feature>
<evidence type="ECO:0000313" key="9">
    <source>
        <dbReference type="Proteomes" id="UP000651482"/>
    </source>
</evidence>
<feature type="transmembrane region" description="Helical" evidence="6">
    <location>
        <begin position="186"/>
        <end position="212"/>
    </location>
</feature>
<dbReference type="GO" id="GO:0005886">
    <property type="term" value="C:plasma membrane"/>
    <property type="evidence" value="ECO:0007669"/>
    <property type="project" value="UniProtKB-SubCell"/>
</dbReference>
<dbReference type="Pfam" id="PF01895">
    <property type="entry name" value="PhoU"/>
    <property type="match status" value="2"/>
</dbReference>
<dbReference type="EMBL" id="JACRSN010000001">
    <property type="protein sequence ID" value="MBC8532673.1"/>
    <property type="molecule type" value="Genomic_DNA"/>
</dbReference>
<reference evidence="8" key="1">
    <citation type="submission" date="2020-08" db="EMBL/GenBank/DDBJ databases">
        <title>Genome public.</title>
        <authorList>
            <person name="Liu C."/>
            <person name="Sun Q."/>
        </authorList>
    </citation>
    <scope>NUCLEOTIDE SEQUENCE</scope>
    <source>
        <strain evidence="8">NSJ-40</strain>
    </source>
</reference>
<dbReference type="GO" id="GO:0005436">
    <property type="term" value="F:sodium:phosphate symporter activity"/>
    <property type="evidence" value="ECO:0007669"/>
    <property type="project" value="InterPro"/>
</dbReference>
<dbReference type="NCBIfam" id="NF037997">
    <property type="entry name" value="Na_Pi_symport"/>
    <property type="match status" value="1"/>
</dbReference>
<evidence type="ECO:0000256" key="5">
    <source>
        <dbReference type="ARBA" id="ARBA00023136"/>
    </source>
</evidence>
<dbReference type="Gene3D" id="1.20.58.220">
    <property type="entry name" value="Phosphate transport system protein phou homolog 2, domain 2"/>
    <property type="match status" value="1"/>
</dbReference>
<feature type="transmembrane region" description="Helical" evidence="6">
    <location>
        <begin position="116"/>
        <end position="136"/>
    </location>
</feature>
<evidence type="ECO:0000313" key="8">
    <source>
        <dbReference type="EMBL" id="MBC8532673.1"/>
    </source>
</evidence>
<dbReference type="Pfam" id="PF02690">
    <property type="entry name" value="Na_Pi_cotrans"/>
    <property type="match status" value="1"/>
</dbReference>
<keyword evidence="5 6" id="KW-0472">Membrane</keyword>
<evidence type="ECO:0000256" key="6">
    <source>
        <dbReference type="SAM" id="Phobius"/>
    </source>
</evidence>
<dbReference type="PANTHER" id="PTHR10010:SF46">
    <property type="entry name" value="SODIUM-DEPENDENT PHOSPHATE TRANSPORT PROTEIN 2B"/>
    <property type="match status" value="1"/>
</dbReference>
<organism evidence="8 9">
    <name type="scientific">Yeguia hominis</name>
    <dbReference type="NCBI Taxonomy" id="2763662"/>
    <lineage>
        <taxon>Bacteria</taxon>
        <taxon>Bacillati</taxon>
        <taxon>Bacillota</taxon>
        <taxon>Clostridia</taxon>
        <taxon>Eubacteriales</taxon>
        <taxon>Yeguiaceae</taxon>
        <taxon>Yeguia</taxon>
    </lineage>
</organism>
<comment type="subcellular location">
    <subcellularLocation>
        <location evidence="1">Cell membrane</location>
        <topology evidence="1">Multi-pass membrane protein</topology>
    </subcellularLocation>
</comment>
<evidence type="ECO:0000256" key="1">
    <source>
        <dbReference type="ARBA" id="ARBA00004651"/>
    </source>
</evidence>
<evidence type="ECO:0000256" key="3">
    <source>
        <dbReference type="ARBA" id="ARBA00022692"/>
    </source>
</evidence>
<feature type="transmembrane region" description="Helical" evidence="6">
    <location>
        <begin position="224"/>
        <end position="245"/>
    </location>
</feature>
<evidence type="ECO:0000256" key="4">
    <source>
        <dbReference type="ARBA" id="ARBA00022989"/>
    </source>
</evidence>
<dbReference type="AlphaFoldDB" id="A0A926D6L8"/>
<feature type="transmembrane region" description="Helical" evidence="6">
    <location>
        <begin position="47"/>
        <end position="72"/>
    </location>
</feature>
<accession>A0A926D6L8</accession>
<proteinExistence type="predicted"/>
<keyword evidence="2" id="KW-1003">Cell membrane</keyword>